<protein>
    <submittedName>
        <fullName evidence="1">Uncharacterized protein</fullName>
    </submittedName>
</protein>
<reference evidence="1 2" key="1">
    <citation type="submission" date="2019-09" db="EMBL/GenBank/DDBJ databases">
        <title>Acinetobacter sp. C16S1 isolated from saline soil.</title>
        <authorList>
            <person name="Xu L."/>
            <person name="Sun J.-Q."/>
        </authorList>
    </citation>
    <scope>NUCLEOTIDE SEQUENCE [LARGE SCALE GENOMIC DNA]</scope>
    <source>
        <strain evidence="1 2">C16S1</strain>
    </source>
</reference>
<keyword evidence="2" id="KW-1185">Reference proteome</keyword>
<evidence type="ECO:0000313" key="2">
    <source>
        <dbReference type="Proteomes" id="UP000325177"/>
    </source>
</evidence>
<dbReference type="EMBL" id="CP043909">
    <property type="protein sequence ID" value="QER41130.1"/>
    <property type="molecule type" value="Genomic_DNA"/>
</dbReference>
<gene>
    <name evidence="1" type="ORF">F2A31_08035</name>
</gene>
<evidence type="ECO:0000313" key="1">
    <source>
        <dbReference type="EMBL" id="QER41130.1"/>
    </source>
</evidence>
<sequence>MKVNSLEDERDIATAAARVLCESFIENARTNTVLYVEHDAIWSKAPDSVPVLIKHLSGRTPNPAPKIAIGGTYKIKKRNLITSDK</sequence>
<dbReference type="KEGG" id="asue:F2A31_08035"/>
<dbReference type="AlphaFoldDB" id="A0A5P1UZ85"/>
<accession>A0A5P1UZ85</accession>
<organism evidence="1 2">
    <name type="scientific">Acinetobacter suaedae</name>
    <dbReference type="NCBI Taxonomy" id="2609668"/>
    <lineage>
        <taxon>Bacteria</taxon>
        <taxon>Pseudomonadati</taxon>
        <taxon>Pseudomonadota</taxon>
        <taxon>Gammaproteobacteria</taxon>
        <taxon>Moraxellales</taxon>
        <taxon>Moraxellaceae</taxon>
        <taxon>Acinetobacter</taxon>
    </lineage>
</organism>
<dbReference type="RefSeq" id="WP_150027732.1">
    <property type="nucleotide sequence ID" value="NZ_CP043909.1"/>
</dbReference>
<proteinExistence type="predicted"/>
<name>A0A5P1UZ85_9GAMM</name>
<dbReference type="Proteomes" id="UP000325177">
    <property type="component" value="Chromosome"/>
</dbReference>